<evidence type="ECO:0000256" key="10">
    <source>
        <dbReference type="ARBA" id="ARBA00023002"/>
    </source>
</evidence>
<sequence>MLVALFLLNLFIIYITITSFKYFWNRRRLYKLASQIPGHNGLPIVGILPKYLKIDKKEFFSSTFDMMDPNATLTKIWVGPKLMLLTEDPDVIHTVFNSTNCINKPDIFYHALTVINGLLPLSGPRYLEHRRILNKSFMLTTLQKIQPIIEAKCNRMIKKLEGNVNKELDIMDFVGACALESFGEAQFGYSSDLYGFEGHKIIKESLEFGLDRVTQPWLHYLPEFIFKMTEINKKIDKVISFCIKYKAKVTETYNQKKVEDYDSVKHRVIDVLLNSENNLSDIEIRDELIMFTIGSYDTTAKTVSFLIFLTAMHPDVQSKLIDEIDSICGTEDNLALTIEFFKKFEYMEMVIKETMRLFPVGPSVARTNDAEIEIGGFLIPKDSIFLMSLMRMHRNPKYWGHDAHLFKPERFAGELRNSRSFAPFTGGKRLCIGTDHVL</sequence>
<gene>
    <name evidence="16" type="ORF">CHIRRI_LOCUS14014</name>
</gene>
<dbReference type="PANTHER" id="PTHR24291">
    <property type="entry name" value="CYTOCHROME P450 FAMILY 4"/>
    <property type="match status" value="1"/>
</dbReference>
<feature type="transmembrane region" description="Helical" evidence="15">
    <location>
        <begin position="6"/>
        <end position="24"/>
    </location>
</feature>
<dbReference type="GO" id="GO:0016705">
    <property type="term" value="F:oxidoreductase activity, acting on paired donors, with incorporation or reduction of molecular oxygen"/>
    <property type="evidence" value="ECO:0007669"/>
    <property type="project" value="InterPro"/>
</dbReference>
<dbReference type="Pfam" id="PF00067">
    <property type="entry name" value="p450"/>
    <property type="match status" value="1"/>
</dbReference>
<evidence type="ECO:0000256" key="11">
    <source>
        <dbReference type="ARBA" id="ARBA00023004"/>
    </source>
</evidence>
<dbReference type="EMBL" id="OU895880">
    <property type="protein sequence ID" value="CAG9811205.1"/>
    <property type="molecule type" value="Genomic_DNA"/>
</dbReference>
<dbReference type="PRINTS" id="PR00385">
    <property type="entry name" value="P450"/>
</dbReference>
<evidence type="ECO:0000256" key="1">
    <source>
        <dbReference type="ARBA" id="ARBA00001971"/>
    </source>
</evidence>
<keyword evidence="10" id="KW-0560">Oxidoreductase</keyword>
<dbReference type="InterPro" id="IPR001128">
    <property type="entry name" value="Cyt_P450"/>
</dbReference>
<keyword evidence="6 14" id="KW-0349">Heme</keyword>
<evidence type="ECO:0000256" key="4">
    <source>
        <dbReference type="ARBA" id="ARBA00004406"/>
    </source>
</evidence>
<comment type="similarity">
    <text evidence="5">Belongs to the cytochrome P450 family.</text>
</comment>
<dbReference type="Proteomes" id="UP001153620">
    <property type="component" value="Chromosome 4"/>
</dbReference>
<feature type="binding site" description="axial binding residue" evidence="14">
    <location>
        <position position="431"/>
    </location>
    <ligand>
        <name>heme</name>
        <dbReference type="ChEBI" id="CHEBI:30413"/>
    </ligand>
    <ligandPart>
        <name>Fe</name>
        <dbReference type="ChEBI" id="CHEBI:18248"/>
    </ligandPart>
</feature>
<evidence type="ECO:0000256" key="5">
    <source>
        <dbReference type="ARBA" id="ARBA00010617"/>
    </source>
</evidence>
<keyword evidence="11 14" id="KW-0408">Iron</keyword>
<evidence type="ECO:0000313" key="16">
    <source>
        <dbReference type="EMBL" id="CAG9811205.1"/>
    </source>
</evidence>
<evidence type="ECO:0000256" key="14">
    <source>
        <dbReference type="PIRSR" id="PIRSR602401-1"/>
    </source>
</evidence>
<evidence type="ECO:0000256" key="6">
    <source>
        <dbReference type="ARBA" id="ARBA00022617"/>
    </source>
</evidence>
<evidence type="ECO:0000256" key="12">
    <source>
        <dbReference type="ARBA" id="ARBA00023033"/>
    </source>
</evidence>
<dbReference type="Gene3D" id="1.10.630.10">
    <property type="entry name" value="Cytochrome P450"/>
    <property type="match status" value="1"/>
</dbReference>
<evidence type="ECO:0000256" key="13">
    <source>
        <dbReference type="ARBA" id="ARBA00023136"/>
    </source>
</evidence>
<dbReference type="AlphaFoldDB" id="A0A9N9S4M4"/>
<keyword evidence="7 14" id="KW-0479">Metal-binding</keyword>
<keyword evidence="15" id="KW-0812">Transmembrane</keyword>
<keyword evidence="12" id="KW-0503">Monooxygenase</keyword>
<keyword evidence="15" id="KW-1133">Transmembrane helix</keyword>
<dbReference type="GO" id="GO:0005789">
    <property type="term" value="C:endoplasmic reticulum membrane"/>
    <property type="evidence" value="ECO:0007669"/>
    <property type="project" value="UniProtKB-SubCell"/>
</dbReference>
<reference evidence="16" key="1">
    <citation type="submission" date="2022-01" db="EMBL/GenBank/DDBJ databases">
        <authorList>
            <person name="King R."/>
        </authorList>
    </citation>
    <scope>NUCLEOTIDE SEQUENCE</scope>
</reference>
<comment type="function">
    <text evidence="2">May be involved in the metabolism of insect hormones and in the breakdown of synthetic insecticides.</text>
</comment>
<keyword evidence="17" id="KW-1185">Reference proteome</keyword>
<keyword evidence="13 15" id="KW-0472">Membrane</keyword>
<comment type="cofactor">
    <cofactor evidence="1 14">
        <name>heme</name>
        <dbReference type="ChEBI" id="CHEBI:30413"/>
    </cofactor>
</comment>
<dbReference type="PANTHER" id="PTHR24291:SF189">
    <property type="entry name" value="CYTOCHROME P450 4C3-RELATED"/>
    <property type="match status" value="1"/>
</dbReference>
<dbReference type="GO" id="GO:0005506">
    <property type="term" value="F:iron ion binding"/>
    <property type="evidence" value="ECO:0007669"/>
    <property type="project" value="InterPro"/>
</dbReference>
<name>A0A9N9S4M4_9DIPT</name>
<comment type="subcellular location">
    <subcellularLocation>
        <location evidence="4">Endoplasmic reticulum membrane</location>
        <topology evidence="4">Peripheral membrane protein</topology>
    </subcellularLocation>
    <subcellularLocation>
        <location evidence="3">Microsome membrane</location>
        <topology evidence="3">Peripheral membrane protein</topology>
    </subcellularLocation>
</comment>
<dbReference type="InterPro" id="IPR036396">
    <property type="entry name" value="Cyt_P450_sf"/>
</dbReference>
<dbReference type="InterPro" id="IPR002401">
    <property type="entry name" value="Cyt_P450_E_grp-I"/>
</dbReference>
<dbReference type="OrthoDB" id="1470350at2759"/>
<dbReference type="GO" id="GO:0004497">
    <property type="term" value="F:monooxygenase activity"/>
    <property type="evidence" value="ECO:0007669"/>
    <property type="project" value="UniProtKB-KW"/>
</dbReference>
<dbReference type="PRINTS" id="PR00463">
    <property type="entry name" value="EP450I"/>
</dbReference>
<keyword evidence="9" id="KW-0492">Microsome</keyword>
<accession>A0A9N9S4M4</accession>
<dbReference type="SUPFAM" id="SSF48264">
    <property type="entry name" value="Cytochrome P450"/>
    <property type="match status" value="1"/>
</dbReference>
<organism evidence="16 17">
    <name type="scientific">Chironomus riparius</name>
    <dbReference type="NCBI Taxonomy" id="315576"/>
    <lineage>
        <taxon>Eukaryota</taxon>
        <taxon>Metazoa</taxon>
        <taxon>Ecdysozoa</taxon>
        <taxon>Arthropoda</taxon>
        <taxon>Hexapoda</taxon>
        <taxon>Insecta</taxon>
        <taxon>Pterygota</taxon>
        <taxon>Neoptera</taxon>
        <taxon>Endopterygota</taxon>
        <taxon>Diptera</taxon>
        <taxon>Nematocera</taxon>
        <taxon>Chironomoidea</taxon>
        <taxon>Chironomidae</taxon>
        <taxon>Chironominae</taxon>
        <taxon>Chironomus</taxon>
    </lineage>
</organism>
<reference evidence="16" key="2">
    <citation type="submission" date="2022-10" db="EMBL/GenBank/DDBJ databases">
        <authorList>
            <consortium name="ENA_rothamsted_submissions"/>
            <consortium name="culmorum"/>
            <person name="King R."/>
        </authorList>
    </citation>
    <scope>NUCLEOTIDE SEQUENCE</scope>
</reference>
<evidence type="ECO:0000256" key="2">
    <source>
        <dbReference type="ARBA" id="ARBA00003690"/>
    </source>
</evidence>
<evidence type="ECO:0000256" key="3">
    <source>
        <dbReference type="ARBA" id="ARBA00004174"/>
    </source>
</evidence>
<dbReference type="GO" id="GO:0020037">
    <property type="term" value="F:heme binding"/>
    <property type="evidence" value="ECO:0007669"/>
    <property type="project" value="InterPro"/>
</dbReference>
<proteinExistence type="inferred from homology"/>
<keyword evidence="8" id="KW-0256">Endoplasmic reticulum</keyword>
<dbReference type="InterPro" id="IPR050196">
    <property type="entry name" value="Cytochrome_P450_Monoox"/>
</dbReference>
<evidence type="ECO:0000256" key="15">
    <source>
        <dbReference type="SAM" id="Phobius"/>
    </source>
</evidence>
<protein>
    <recommendedName>
        <fullName evidence="18">Cytochrome P450</fullName>
    </recommendedName>
</protein>
<evidence type="ECO:0000256" key="8">
    <source>
        <dbReference type="ARBA" id="ARBA00022824"/>
    </source>
</evidence>
<evidence type="ECO:0000256" key="7">
    <source>
        <dbReference type="ARBA" id="ARBA00022723"/>
    </source>
</evidence>
<evidence type="ECO:0008006" key="18">
    <source>
        <dbReference type="Google" id="ProtNLM"/>
    </source>
</evidence>
<evidence type="ECO:0000256" key="9">
    <source>
        <dbReference type="ARBA" id="ARBA00022848"/>
    </source>
</evidence>
<evidence type="ECO:0000313" key="17">
    <source>
        <dbReference type="Proteomes" id="UP001153620"/>
    </source>
</evidence>